<gene>
    <name evidence="2" type="primary">ORF59</name>
</gene>
<dbReference type="EMBL" id="KM924295">
    <property type="protein sequence ID" value="AIU39584.1"/>
    <property type="molecule type" value="Genomic_DNA"/>
</dbReference>
<accession>A0A0B4Q6C6</accession>
<feature type="region of interest" description="Disordered" evidence="1">
    <location>
        <begin position="361"/>
        <end position="420"/>
    </location>
</feature>
<name>A0A0B4Q6C6_9GAMA</name>
<evidence type="ECO:0000313" key="2">
    <source>
        <dbReference type="EMBL" id="AIU39584.1"/>
    </source>
</evidence>
<sequence length="431" mass="46513">MALEMEDTHIMVLNVENFKASAKIHNHVKNYLKKGLVQVLGPESEPVFQIMSTACDGGVLVFKVLNPFESVNVAYSRIEDMSLSFKNQPHGNVYLYSKDLFGEAVKAASLTFQQRPGCGRPEFVRADVTMDDDVTTSSHCTALTSWALPNQNLGAGTVMSKVVLSIKTCTMLQKWLRDQKAKDPQSVRLCLNEILSVLVVSVGEASKTVHLKPVEGNPATSLLFAEKQGDCCIITDDETHDVSLESLLAALSICRIPALCLPCFNFHSNGVLEVVGLQFKNNKPASSELSVFLLKANPAVAFNEPPVCDGSTNEGQVASESISHLSEVSEDLTQAVVEEPSPGTFKEPVEQGRSTFYLDLSCSSSDSEEEPPSKKKKPSAKAKCSPAPAPASPAAPAPAPAPKRSEKRKREGGAKKAAKAKNIKLTFNPII</sequence>
<dbReference type="Gene3D" id="3.70.10.10">
    <property type="match status" value="1"/>
</dbReference>
<feature type="compositionally biased region" description="Pro residues" evidence="1">
    <location>
        <begin position="387"/>
        <end position="401"/>
    </location>
</feature>
<dbReference type="InterPro" id="IPR007013">
    <property type="entry name" value="DNA_pol_proc_fac_herpes"/>
</dbReference>
<dbReference type="GeneID" id="23104196"/>
<evidence type="ECO:0000256" key="1">
    <source>
        <dbReference type="SAM" id="MobiDB-lite"/>
    </source>
</evidence>
<dbReference type="KEGG" id="vg:23104196"/>
<proteinExistence type="predicted"/>
<keyword evidence="3" id="KW-1185">Reference proteome</keyword>
<organism evidence="2 3">
    <name type="scientific">Equid gammaherpesvirus 5</name>
    <dbReference type="NCBI Taxonomy" id="10371"/>
    <lineage>
        <taxon>Viruses</taxon>
        <taxon>Duplodnaviria</taxon>
        <taxon>Heunggongvirae</taxon>
        <taxon>Peploviricota</taxon>
        <taxon>Herviviricetes</taxon>
        <taxon>Herpesvirales</taxon>
        <taxon>Orthoherpesviridae</taxon>
        <taxon>Gammaherpesvirinae</taxon>
        <taxon>Percavirus</taxon>
        <taxon>Percavirus equidgamma5</taxon>
    </lineage>
</organism>
<protein>
    <submittedName>
        <fullName evidence="2">DNA polymerase processivity subunit</fullName>
    </submittedName>
</protein>
<dbReference type="OrthoDB" id="9431at10239"/>
<evidence type="ECO:0000313" key="3">
    <source>
        <dbReference type="Proteomes" id="UP000124452"/>
    </source>
</evidence>
<dbReference type="RefSeq" id="YP_009118449.1">
    <property type="nucleotide sequence ID" value="NC_026421.1"/>
</dbReference>
<dbReference type="Proteomes" id="UP000124452">
    <property type="component" value="Segment"/>
</dbReference>
<reference evidence="2 3" key="1">
    <citation type="journal article" date="2015" name="Genome Announc.">
        <title>Genome sequences of equid herpesviruses 2 and 5.</title>
        <authorList>
            <person name="Wilkie G.S."/>
            <person name="Kerr K."/>
            <person name="Stewart J.P."/>
            <person name="Studdert M.J."/>
            <person name="Davison A.J."/>
        </authorList>
    </citation>
    <scope>NUCLEOTIDE SEQUENCE [LARGE SCALE GENOMIC DNA]</scope>
    <source>
        <strain evidence="2">2-141/67</strain>
    </source>
</reference>
<dbReference type="Pfam" id="PF04929">
    <property type="entry name" value="Herpes_DNAp_acc"/>
    <property type="match status" value="1"/>
</dbReference>